<keyword evidence="1" id="KW-0812">Transmembrane</keyword>
<gene>
    <name evidence="3" type="ORF">HA299_02675</name>
</gene>
<sequence length="489" mass="52615">MRAGVWMTLLLMASMVTFPCATAYPLQANDSVIANALYYLHSQQKSSGKIGGYALSEWAVMAITAAGENASSANWTVGGNSLADYILANQHLVDTDLATDVERHILTLLCLGVDPRNSSGIDYVQKLGDLYKQGQIGDPSLLNDDFWGVIALVAAGVDPSNSTIIKDSVQFIKDNQNADGGWSMNVGGPSDTDDTAIAVLALLMAGESTTSDEVKRGMQFIRDSQDASGGFVSDPSFGTSPTSEATSWAIWAILAMGESPTSGEWTKNDNPVDFLKSMQDSDGAFFHLPNTRSSPVMSTSYAIIALMGKRIPVVSSSTPTPEPSYTLVFPETTIWADRASVYAGEQFTVFVYYYDAGRWRPLPGAEVSAGGQVLVTDTSGTLSMNITTPGTYTLRASKRYYNSSEFRIEVLSPPTEVQQEVERMLEKHSKPSMLYMNESPTGGEGHLENGAVEDEAAWREPEPAARGGGAVLSLGALLAALLLFGRWRR</sequence>
<accession>A0A832RY47</accession>
<protein>
    <recommendedName>
        <fullName evidence="2">Squalene cyclase C-terminal domain-containing protein</fullName>
    </recommendedName>
</protein>
<reference evidence="3" key="1">
    <citation type="journal article" date="2020" name="bioRxiv">
        <title>A rank-normalized archaeal taxonomy based on genome phylogeny resolves widespread incomplete and uneven classifications.</title>
        <authorList>
            <person name="Rinke C."/>
            <person name="Chuvochina M."/>
            <person name="Mussig A.J."/>
            <person name="Chaumeil P.-A."/>
            <person name="Waite D.W."/>
            <person name="Whitman W.B."/>
            <person name="Parks D.H."/>
            <person name="Hugenholtz P."/>
        </authorList>
    </citation>
    <scope>NUCLEOTIDE SEQUENCE</scope>
    <source>
        <strain evidence="3">UBA12518</strain>
    </source>
</reference>
<evidence type="ECO:0000313" key="4">
    <source>
        <dbReference type="Proteomes" id="UP000600363"/>
    </source>
</evidence>
<dbReference type="Gene3D" id="2.60.40.1120">
    <property type="entry name" value="Carboxypeptidase-like, regulatory domain"/>
    <property type="match status" value="1"/>
</dbReference>
<dbReference type="RefSeq" id="WP_042687213.1">
    <property type="nucleotide sequence ID" value="NZ_DUIH01000011.1"/>
</dbReference>
<dbReference type="AlphaFoldDB" id="A0A832RY47"/>
<evidence type="ECO:0000313" key="3">
    <source>
        <dbReference type="EMBL" id="HIH69516.1"/>
    </source>
</evidence>
<feature type="domain" description="Squalene cyclase C-terminal" evidence="2">
    <location>
        <begin position="149"/>
        <end position="234"/>
    </location>
</feature>
<dbReference type="Gene3D" id="1.50.10.20">
    <property type="match status" value="1"/>
</dbReference>
<dbReference type="EMBL" id="DUIH01000011">
    <property type="protein sequence ID" value="HIH69516.1"/>
    <property type="molecule type" value="Genomic_DNA"/>
</dbReference>
<organism evidence="3 4">
    <name type="scientific">Methermicoccus shengliensis</name>
    <dbReference type="NCBI Taxonomy" id="660064"/>
    <lineage>
        <taxon>Archaea</taxon>
        <taxon>Methanobacteriati</taxon>
        <taxon>Methanobacteriota</taxon>
        <taxon>Stenosarchaea group</taxon>
        <taxon>Methanomicrobia</taxon>
        <taxon>Methanosarcinales</taxon>
        <taxon>Methermicoccaceae</taxon>
        <taxon>Methermicoccus</taxon>
    </lineage>
</organism>
<keyword evidence="1" id="KW-0472">Membrane</keyword>
<dbReference type="Pfam" id="PF13243">
    <property type="entry name" value="SQHop_cyclase_C"/>
    <property type="match status" value="1"/>
</dbReference>
<comment type="caution">
    <text evidence="3">The sequence shown here is derived from an EMBL/GenBank/DDBJ whole genome shotgun (WGS) entry which is preliminary data.</text>
</comment>
<keyword evidence="1" id="KW-1133">Transmembrane helix</keyword>
<feature type="transmembrane region" description="Helical" evidence="1">
    <location>
        <begin position="467"/>
        <end position="485"/>
    </location>
</feature>
<dbReference type="InterPro" id="IPR032696">
    <property type="entry name" value="SQ_cyclase_C"/>
</dbReference>
<dbReference type="Proteomes" id="UP000600363">
    <property type="component" value="Unassembled WGS sequence"/>
</dbReference>
<proteinExistence type="predicted"/>
<evidence type="ECO:0000256" key="1">
    <source>
        <dbReference type="SAM" id="Phobius"/>
    </source>
</evidence>
<dbReference type="InterPro" id="IPR008930">
    <property type="entry name" value="Terpenoid_cyclase/PrenylTrfase"/>
</dbReference>
<name>A0A832RY47_9EURY</name>
<dbReference type="SUPFAM" id="SSF48239">
    <property type="entry name" value="Terpenoid cyclases/Protein prenyltransferases"/>
    <property type="match status" value="1"/>
</dbReference>
<dbReference type="CDD" id="cd00688">
    <property type="entry name" value="ISOPREN_C2_like"/>
    <property type="match status" value="1"/>
</dbReference>
<evidence type="ECO:0000259" key="2">
    <source>
        <dbReference type="Pfam" id="PF13243"/>
    </source>
</evidence>